<accession>A0A9E6MHM3</accession>
<evidence type="ECO:0000256" key="3">
    <source>
        <dbReference type="ARBA" id="ARBA00022906"/>
    </source>
</evidence>
<evidence type="ECO:0000313" key="6">
    <source>
        <dbReference type="EMBL" id="QQV74947.1"/>
    </source>
</evidence>
<feature type="domain" description="ABC transporter" evidence="5">
    <location>
        <begin position="524"/>
        <end position="742"/>
    </location>
</feature>
<keyword evidence="2" id="KW-0813">Transport</keyword>
<evidence type="ECO:0000256" key="4">
    <source>
        <dbReference type="ARBA" id="ARBA00023065"/>
    </source>
</evidence>
<dbReference type="InterPro" id="IPR027417">
    <property type="entry name" value="P-loop_NTPase"/>
</dbReference>
<dbReference type="PANTHER" id="PTHR42734:SF17">
    <property type="entry name" value="METAL TRANSPORT SYSTEM ATP-BINDING PROTEIN TM_0124-RELATED"/>
    <property type="match status" value="1"/>
</dbReference>
<dbReference type="PROSITE" id="PS50893">
    <property type="entry name" value="ABC_TRANSPORTER_2"/>
    <property type="match status" value="1"/>
</dbReference>
<dbReference type="Gene3D" id="3.40.50.300">
    <property type="entry name" value="P-loop containing nucleotide triphosphate hydrolases"/>
    <property type="match status" value="1"/>
</dbReference>
<comment type="similarity">
    <text evidence="1">Belongs to the ABC transporter superfamily.</text>
</comment>
<dbReference type="Proteomes" id="UP000595296">
    <property type="component" value="Chromosome"/>
</dbReference>
<keyword evidence="7" id="KW-1185">Reference proteome</keyword>
<dbReference type="InterPro" id="IPR050153">
    <property type="entry name" value="Metal_Ion_Import_ABC"/>
</dbReference>
<evidence type="ECO:0000256" key="2">
    <source>
        <dbReference type="ARBA" id="ARBA00022448"/>
    </source>
</evidence>
<reference evidence="6 7" key="1">
    <citation type="journal article" date="2021" name="Int. J. Syst. Evol. Microbiol.">
        <title>Characterization of a novel transitional group Rickettsia species (Rickettsia tillamookensis sp. nov.) from the western black-legged tick, Ixodes pacificus.</title>
        <authorList>
            <person name="Gauthier D.T."/>
            <person name="Karpathy S.E."/>
            <person name="Grizzard S.L."/>
            <person name="Batra D."/>
            <person name="Rowe L.A."/>
            <person name="Paddock C.D."/>
        </authorList>
    </citation>
    <scope>NUCLEOTIDE SEQUENCE [LARGE SCALE GENOMIC DNA]</scope>
    <source>
        <strain evidence="6 7">Tillamook 23</strain>
    </source>
</reference>
<evidence type="ECO:0000313" key="7">
    <source>
        <dbReference type="Proteomes" id="UP000595296"/>
    </source>
</evidence>
<dbReference type="SUPFAM" id="SSF52540">
    <property type="entry name" value="P-loop containing nucleoside triphosphate hydrolases"/>
    <property type="match status" value="1"/>
</dbReference>
<dbReference type="EMBL" id="CP060138">
    <property type="protein sequence ID" value="QQV74947.1"/>
    <property type="molecule type" value="Genomic_DNA"/>
</dbReference>
<organism evidence="6 7">
    <name type="scientific">Rickettsia tillamookensis</name>
    <dbReference type="NCBI Taxonomy" id="2761623"/>
    <lineage>
        <taxon>Bacteria</taxon>
        <taxon>Pseudomonadati</taxon>
        <taxon>Pseudomonadota</taxon>
        <taxon>Alphaproteobacteria</taxon>
        <taxon>Rickettsiales</taxon>
        <taxon>Rickettsiaceae</taxon>
        <taxon>Rickettsieae</taxon>
        <taxon>Rickettsia</taxon>
        <taxon>spotted fever group</taxon>
    </lineage>
</organism>
<name>A0A9E6MHM3_9RICK</name>
<protein>
    <recommendedName>
        <fullName evidence="5">ABC transporter domain-containing protein</fullName>
    </recommendedName>
</protein>
<dbReference type="PANTHER" id="PTHR42734">
    <property type="entry name" value="METAL TRANSPORT SYSTEM ATP-BINDING PROTEIN TM_0124-RELATED"/>
    <property type="match status" value="1"/>
</dbReference>
<dbReference type="InterPro" id="IPR003439">
    <property type="entry name" value="ABC_transporter-like_ATP-bd"/>
</dbReference>
<keyword evidence="4" id="KW-0406">Ion transport</keyword>
<evidence type="ECO:0000256" key="1">
    <source>
        <dbReference type="ARBA" id="ARBA00005417"/>
    </source>
</evidence>
<dbReference type="RefSeq" id="WP_246438046.1">
    <property type="nucleotide sequence ID" value="NZ_CP060138.2"/>
</dbReference>
<dbReference type="Pfam" id="PF00005">
    <property type="entry name" value="ABC_tran"/>
    <property type="match status" value="1"/>
</dbReference>
<evidence type="ECO:0000259" key="5">
    <source>
        <dbReference type="PROSITE" id="PS50893"/>
    </source>
</evidence>
<keyword evidence="3" id="KW-0862">Zinc</keyword>
<gene>
    <name evidence="6" type="ORF">H6P87_00489</name>
</gene>
<sequence>MVFSFLFRKNPVIKSFSNLGYDIDDIISTISSNKVNFNKNNAASTFSKKLAYGTHLIISGITGFIVNGTKGSSIFVSATLADEILITEGYFQKHYLTSATFKGSLIYPITTNLITTFPNYSVPIYLTSTAAILSLTYYGTDFLNYQENLKEIQTNLTPNIRVIDPNILSNNFKNNSKNEIKDVTQGFYHISNNPIIRNMVITNVLDLIEACINSSFINYTGNDGNTLIALTLLIQDPNAAIGPLISQGAKISILWCGKNIISTLFQSYKTSLTQNTQDLIEQKALELLLNEEYKSKILRLKDIEAITNNLFNDLHNTFTIGILQLGNLTTQKIIQLIALQDIMNLVPGAIIFNEFENIKQGFLNILYQLDISYRKEAEKINENKASIVRNISSNTSNILLTDSAQFVQNQYAKQLKAKKEISKKMLFLDSTKNTVTTILDISDKFIKSLYYIYKVKNGEITLEQALLLNPWLETIKPFLTSSSLKIIFSGAVISQARITKLIEAISSEDKKGITWTTNDTNDELVISDYNLIIEERTILSFEKLVLKLGAHYLLSASSGKGKTTFLKSLVNCIADPCHSVGEISIPTHYQNPKIIFIDQNSYIPAQSTLFEVITSGLDESTIKSNKQSLEEKINTLFIKLDLATLITHLSDKNYDVINAPSGGQKKKIGIIKAIISNPKILILDEVFANLDKISIENAQQALKEFLPETLMLVVHHDGKSHDYNNFYDQCINFEDLYAEIKLLGE</sequence>
<keyword evidence="3" id="KW-0864">Zinc transport</keyword>
<proteinExistence type="inferred from homology"/>